<comment type="cofactor">
    <cofactor evidence="2">
        <name>[3Fe-4S] cluster</name>
        <dbReference type="ChEBI" id="CHEBI:21137"/>
    </cofactor>
</comment>
<accession>A0A6A7GC43</accession>
<dbReference type="InterPro" id="IPR017932">
    <property type="entry name" value="GATase_2_dom"/>
</dbReference>
<evidence type="ECO:0000256" key="10">
    <source>
        <dbReference type="ARBA" id="ARBA00023004"/>
    </source>
</evidence>
<comment type="pathway">
    <text evidence="14">Amino-acid biosynthesis; L-glutamate biosynthesis via GLT pathway; L-glutamate from 2-oxoglutarate and L-glutamine (ferredoxin route): step 1/1.</text>
</comment>
<organism evidence="17">
    <name type="scientific">Hirondellea gigas</name>
    <dbReference type="NCBI Taxonomy" id="1518452"/>
    <lineage>
        <taxon>Eukaryota</taxon>
        <taxon>Metazoa</taxon>
        <taxon>Ecdysozoa</taxon>
        <taxon>Arthropoda</taxon>
        <taxon>Crustacea</taxon>
        <taxon>Multicrustacea</taxon>
        <taxon>Malacostraca</taxon>
        <taxon>Eumalacostraca</taxon>
        <taxon>Peracarida</taxon>
        <taxon>Amphipoda</taxon>
        <taxon>Amphilochidea</taxon>
        <taxon>Lysianassida</taxon>
        <taxon>Lysianassidira</taxon>
        <taxon>Lysianassoidea</taxon>
        <taxon>Lysianassidae</taxon>
        <taxon>Hirondellea</taxon>
    </lineage>
</organism>
<dbReference type="Pfam" id="PF00310">
    <property type="entry name" value="GATase_2"/>
    <property type="match status" value="1"/>
</dbReference>
<evidence type="ECO:0000256" key="14">
    <source>
        <dbReference type="ARBA" id="ARBA00037928"/>
    </source>
</evidence>
<dbReference type="Gene3D" id="3.60.20.10">
    <property type="entry name" value="Glutamine Phosphoribosylpyrophosphate, subunit 1, domain 1"/>
    <property type="match status" value="1"/>
</dbReference>
<keyword evidence="9" id="KW-0560">Oxidoreductase</keyword>
<keyword evidence="8" id="KW-0315">Glutamine amidotransferase</keyword>
<reference evidence="17" key="1">
    <citation type="submission" date="2017-11" db="EMBL/GenBank/DDBJ databases">
        <title>The sensing device of the deep-sea amphipod.</title>
        <authorList>
            <person name="Kobayashi H."/>
            <person name="Nagahama T."/>
            <person name="Arai W."/>
            <person name="Sasagawa Y."/>
            <person name="Umeda M."/>
            <person name="Hayashi T."/>
            <person name="Nikaido I."/>
            <person name="Watanabe H."/>
            <person name="Oguri K."/>
            <person name="Kitazato H."/>
            <person name="Fujioka K."/>
            <person name="Kido Y."/>
            <person name="Takami H."/>
        </authorList>
    </citation>
    <scope>NUCLEOTIDE SEQUENCE</scope>
    <source>
        <tissue evidence="17">Whole body</tissue>
    </source>
</reference>
<comment type="similarity">
    <text evidence="3">Belongs to the glutamate synthase family.</text>
</comment>
<evidence type="ECO:0000256" key="5">
    <source>
        <dbReference type="ARBA" id="ARBA00022630"/>
    </source>
</evidence>
<dbReference type="GO" id="GO:0016040">
    <property type="term" value="F:glutamate synthase (NADH) activity"/>
    <property type="evidence" value="ECO:0007669"/>
    <property type="project" value="TreeGrafter"/>
</dbReference>
<evidence type="ECO:0000256" key="11">
    <source>
        <dbReference type="ARBA" id="ARBA00023014"/>
    </source>
</evidence>
<dbReference type="PANTHER" id="PTHR11938">
    <property type="entry name" value="FAD NADPH DEHYDROGENASE/OXIDOREDUCTASE"/>
    <property type="match status" value="1"/>
</dbReference>
<dbReference type="PROSITE" id="PS51278">
    <property type="entry name" value="GATASE_TYPE_2"/>
    <property type="match status" value="1"/>
</dbReference>
<dbReference type="GO" id="GO:0019676">
    <property type="term" value="P:ammonia assimilation cycle"/>
    <property type="evidence" value="ECO:0007669"/>
    <property type="project" value="TreeGrafter"/>
</dbReference>
<dbReference type="InterPro" id="IPR029055">
    <property type="entry name" value="Ntn_hydrolases_N"/>
</dbReference>
<dbReference type="EMBL" id="IACT01008782">
    <property type="protein sequence ID" value="LAC27894.1"/>
    <property type="molecule type" value="mRNA"/>
</dbReference>
<dbReference type="GO" id="GO:0006537">
    <property type="term" value="P:glutamate biosynthetic process"/>
    <property type="evidence" value="ECO:0007669"/>
    <property type="project" value="UniProtKB-KW"/>
</dbReference>
<evidence type="ECO:0000256" key="7">
    <source>
        <dbReference type="ARBA" id="ARBA00022723"/>
    </source>
</evidence>
<proteinExistence type="evidence at transcript level"/>
<dbReference type="EC" id="1.4.7.1" evidence="15"/>
<comment type="cofactor">
    <cofactor evidence="1">
        <name>FMN</name>
        <dbReference type="ChEBI" id="CHEBI:58210"/>
    </cofactor>
</comment>
<evidence type="ECO:0000256" key="4">
    <source>
        <dbReference type="ARBA" id="ARBA00022605"/>
    </source>
</evidence>
<keyword evidence="5" id="KW-0285">Flavoprotein</keyword>
<evidence type="ECO:0000313" key="17">
    <source>
        <dbReference type="EMBL" id="LAC27894.1"/>
    </source>
</evidence>
<evidence type="ECO:0000256" key="9">
    <source>
        <dbReference type="ARBA" id="ARBA00023002"/>
    </source>
</evidence>
<dbReference type="PANTHER" id="PTHR11938:SF133">
    <property type="entry name" value="GLUTAMATE SYNTHASE (NADH)"/>
    <property type="match status" value="1"/>
</dbReference>
<keyword evidence="11" id="KW-0411">Iron-sulfur</keyword>
<feature type="domain" description="Glutamine amidotransferase type-2" evidence="16">
    <location>
        <begin position="71"/>
        <end position="384"/>
    </location>
</feature>
<keyword evidence="7" id="KW-0479">Metal-binding</keyword>
<sequence length="384" mass="42997">MPVLFAQARKQKVISDRNEFVLNTEASTCRMAQARIARVSELSPAPVHTPFSKTFPKKQGLYDPQHEKDACGVGFIADLSKTPSHLNLVDALTLLERLSHRGAIGSDSRTGDGAGVLTDIPHEFFVSVLGREFPNVKLPEKGQYGLGTLFLPKDRMHRNESKRVVEDIVRSRECTILCWRDVPTVSKGIGKEALATEPKIEQVFIQPNASNLSESDFDLTLYVIRKQITHKFHDEMFADSPLSYVCSLSSRVVVYKGQLSSPQLRDYFLDLCDERFSVQMAMVHSRFSTNTFPSWERAHPFRTLGRNEEINTLRGNVNWMRDREGVMLSDTVNLKELHPVIGAGTSDSGAFDNALEFLSYTGGSNAALKVSEERGTSTRLVTRD</sequence>
<keyword evidence="12" id="KW-0314">Glutamate biosynthesis</keyword>
<evidence type="ECO:0000256" key="2">
    <source>
        <dbReference type="ARBA" id="ARBA00001927"/>
    </source>
</evidence>
<keyword evidence="13" id="KW-0003">3Fe-4S</keyword>
<evidence type="ECO:0000256" key="15">
    <source>
        <dbReference type="ARBA" id="ARBA00039085"/>
    </source>
</evidence>
<evidence type="ECO:0000256" key="12">
    <source>
        <dbReference type="ARBA" id="ARBA00023164"/>
    </source>
</evidence>
<evidence type="ECO:0000256" key="13">
    <source>
        <dbReference type="ARBA" id="ARBA00023291"/>
    </source>
</evidence>
<dbReference type="GO" id="GO:0016041">
    <property type="term" value="F:glutamate synthase (ferredoxin) activity"/>
    <property type="evidence" value="ECO:0007669"/>
    <property type="project" value="UniProtKB-EC"/>
</dbReference>
<dbReference type="GO" id="GO:0046872">
    <property type="term" value="F:metal ion binding"/>
    <property type="evidence" value="ECO:0007669"/>
    <property type="project" value="UniProtKB-KW"/>
</dbReference>
<name>A0A6A7GC43_9CRUS</name>
<evidence type="ECO:0000256" key="3">
    <source>
        <dbReference type="ARBA" id="ARBA00009716"/>
    </source>
</evidence>
<keyword evidence="4" id="KW-0028">Amino-acid biosynthesis</keyword>
<keyword evidence="6" id="KW-0288">FMN</keyword>
<dbReference type="AlphaFoldDB" id="A0A6A7GC43"/>
<dbReference type="SUPFAM" id="SSF56235">
    <property type="entry name" value="N-terminal nucleophile aminohydrolases (Ntn hydrolases)"/>
    <property type="match status" value="1"/>
</dbReference>
<evidence type="ECO:0000256" key="8">
    <source>
        <dbReference type="ARBA" id="ARBA00022962"/>
    </source>
</evidence>
<dbReference type="InterPro" id="IPR050711">
    <property type="entry name" value="ET-N_metabolism_enzyme"/>
</dbReference>
<dbReference type="GO" id="GO:0051538">
    <property type="term" value="F:3 iron, 4 sulfur cluster binding"/>
    <property type="evidence" value="ECO:0007669"/>
    <property type="project" value="UniProtKB-KW"/>
</dbReference>
<evidence type="ECO:0000256" key="6">
    <source>
        <dbReference type="ARBA" id="ARBA00022643"/>
    </source>
</evidence>
<evidence type="ECO:0000256" key="1">
    <source>
        <dbReference type="ARBA" id="ARBA00001917"/>
    </source>
</evidence>
<protein>
    <recommendedName>
        <fullName evidence="15">glutamate synthase (ferredoxin)</fullName>
        <ecNumber evidence="15">1.4.7.1</ecNumber>
    </recommendedName>
</protein>
<evidence type="ECO:0000259" key="16">
    <source>
        <dbReference type="PROSITE" id="PS51278"/>
    </source>
</evidence>
<keyword evidence="10" id="KW-0408">Iron</keyword>